<reference evidence="1 2" key="1">
    <citation type="submission" date="2024-05" db="EMBL/GenBank/DDBJ databases">
        <title>Genome sequencing and assembly of Indian major carp, Cirrhinus mrigala (Hamilton, 1822).</title>
        <authorList>
            <person name="Mohindra V."/>
            <person name="Chowdhury L.M."/>
            <person name="Lal K."/>
            <person name="Jena J.K."/>
        </authorList>
    </citation>
    <scope>NUCLEOTIDE SEQUENCE [LARGE SCALE GENOMIC DNA]</scope>
    <source>
        <strain evidence="1">CM1030</strain>
        <tissue evidence="1">Blood</tissue>
    </source>
</reference>
<protein>
    <recommendedName>
        <fullName evidence="3">Motile sperm domain-containing protein 1</fullName>
    </recommendedName>
</protein>
<proteinExistence type="predicted"/>
<gene>
    <name evidence="1" type="ORF">M9458_028139</name>
</gene>
<sequence length="51" mass="5979">MQQQSRQPDLVEGSLPVFVFPTELVFYADEQASHKQVLTLYNPYEFALKFK</sequence>
<dbReference type="InterPro" id="IPR008962">
    <property type="entry name" value="PapD-like_sf"/>
</dbReference>
<keyword evidence="2" id="KW-1185">Reference proteome</keyword>
<feature type="non-terminal residue" evidence="1">
    <location>
        <position position="51"/>
    </location>
</feature>
<evidence type="ECO:0000313" key="1">
    <source>
        <dbReference type="EMBL" id="KAL0175809.1"/>
    </source>
</evidence>
<organism evidence="1 2">
    <name type="scientific">Cirrhinus mrigala</name>
    <name type="common">Mrigala</name>
    <dbReference type="NCBI Taxonomy" id="683832"/>
    <lineage>
        <taxon>Eukaryota</taxon>
        <taxon>Metazoa</taxon>
        <taxon>Chordata</taxon>
        <taxon>Craniata</taxon>
        <taxon>Vertebrata</taxon>
        <taxon>Euteleostomi</taxon>
        <taxon>Actinopterygii</taxon>
        <taxon>Neopterygii</taxon>
        <taxon>Teleostei</taxon>
        <taxon>Ostariophysi</taxon>
        <taxon>Cypriniformes</taxon>
        <taxon>Cyprinidae</taxon>
        <taxon>Labeoninae</taxon>
        <taxon>Labeonini</taxon>
        <taxon>Cirrhinus</taxon>
    </lineage>
</organism>
<evidence type="ECO:0000313" key="2">
    <source>
        <dbReference type="Proteomes" id="UP001529510"/>
    </source>
</evidence>
<dbReference type="SUPFAM" id="SSF49354">
    <property type="entry name" value="PapD-like"/>
    <property type="match status" value="1"/>
</dbReference>
<name>A0ABD0PPK6_CIRMR</name>
<accession>A0ABD0PPK6</accession>
<dbReference type="EMBL" id="JAMKFB020000014">
    <property type="protein sequence ID" value="KAL0175809.1"/>
    <property type="molecule type" value="Genomic_DNA"/>
</dbReference>
<dbReference type="Proteomes" id="UP001529510">
    <property type="component" value="Unassembled WGS sequence"/>
</dbReference>
<dbReference type="AlphaFoldDB" id="A0ABD0PPK6"/>
<dbReference type="PANTHER" id="PTHR34441">
    <property type="entry name" value="MOTILE SPERM DOMAIN-CONTAINING PROTEIN 1"/>
    <property type="match status" value="1"/>
</dbReference>
<dbReference type="InterPro" id="IPR039283">
    <property type="entry name" value="MOSPD1/3"/>
</dbReference>
<dbReference type="PANTHER" id="PTHR34441:SF1">
    <property type="entry name" value="MOTILE SPERM DOMAIN-CONTAINING 1"/>
    <property type="match status" value="1"/>
</dbReference>
<evidence type="ECO:0008006" key="3">
    <source>
        <dbReference type="Google" id="ProtNLM"/>
    </source>
</evidence>
<comment type="caution">
    <text evidence="1">The sequence shown here is derived from an EMBL/GenBank/DDBJ whole genome shotgun (WGS) entry which is preliminary data.</text>
</comment>